<dbReference type="Gene3D" id="2.60.420.10">
    <property type="entry name" value="Maltose phosphorylase, domain 3"/>
    <property type="match status" value="1"/>
</dbReference>
<evidence type="ECO:0000259" key="6">
    <source>
        <dbReference type="Pfam" id="PF17389"/>
    </source>
</evidence>
<proteinExistence type="predicted"/>
<dbReference type="InterPro" id="IPR016007">
    <property type="entry name" value="Alpha_rhamnosid"/>
</dbReference>
<dbReference type="Gene3D" id="2.60.40.10">
    <property type="entry name" value="Immunoglobulins"/>
    <property type="match status" value="1"/>
</dbReference>
<comment type="catalytic activity">
    <reaction evidence="1">
        <text>Hydrolysis of terminal non-reducing alpha-L-rhamnose residues in alpha-L-rhamnosides.</text>
        <dbReference type="EC" id="3.2.1.40"/>
    </reaction>
</comment>
<dbReference type="InterPro" id="IPR035396">
    <property type="entry name" value="Bac_rhamnosid6H"/>
</dbReference>
<evidence type="ECO:0000256" key="2">
    <source>
        <dbReference type="ARBA" id="ARBA00012652"/>
    </source>
</evidence>
<dbReference type="EC" id="3.2.1.40" evidence="2"/>
<dbReference type="PANTHER" id="PTHR33307:SF6">
    <property type="entry name" value="ALPHA-RHAMNOSIDASE (EUROFUNG)-RELATED"/>
    <property type="match status" value="1"/>
</dbReference>
<dbReference type="InterPro" id="IPR008902">
    <property type="entry name" value="Rhamnosid_concanavalin"/>
</dbReference>
<dbReference type="Pfam" id="PF05592">
    <property type="entry name" value="Bac_rhamnosid"/>
    <property type="match status" value="1"/>
</dbReference>
<evidence type="ECO:0000259" key="4">
    <source>
        <dbReference type="Pfam" id="PF05592"/>
    </source>
</evidence>
<accession>A0ABW1U9T1</accession>
<dbReference type="RefSeq" id="WP_125576476.1">
    <property type="nucleotide sequence ID" value="NZ_JBHSSO010000066.1"/>
</dbReference>
<organism evidence="8 9">
    <name type="scientific">Levilactobacillus angrenensis</name>
    <dbReference type="NCBI Taxonomy" id="2486020"/>
    <lineage>
        <taxon>Bacteria</taxon>
        <taxon>Bacillati</taxon>
        <taxon>Bacillota</taxon>
        <taxon>Bacilli</taxon>
        <taxon>Lactobacillales</taxon>
        <taxon>Lactobacillaceae</taxon>
        <taxon>Levilactobacillus</taxon>
    </lineage>
</organism>
<keyword evidence="9" id="KW-1185">Reference proteome</keyword>
<dbReference type="InterPro" id="IPR013737">
    <property type="entry name" value="Bac_rhamnosid_N"/>
</dbReference>
<dbReference type="SUPFAM" id="SSF48208">
    <property type="entry name" value="Six-hairpin glycosidases"/>
    <property type="match status" value="1"/>
</dbReference>
<feature type="domain" description="Alpha-L-rhamnosidase concanavalin-like" evidence="4">
    <location>
        <begin position="335"/>
        <end position="432"/>
    </location>
</feature>
<feature type="domain" description="Bacterial alpha-L-rhamnosidase N-terminal" evidence="5">
    <location>
        <begin position="149"/>
        <end position="320"/>
    </location>
</feature>
<feature type="domain" description="Alpha-L-rhamnosidase C-terminal" evidence="7">
    <location>
        <begin position="796"/>
        <end position="861"/>
    </location>
</feature>
<evidence type="ECO:0000259" key="7">
    <source>
        <dbReference type="Pfam" id="PF17390"/>
    </source>
</evidence>
<dbReference type="Pfam" id="PF25788">
    <property type="entry name" value="Ig_Rha78A_N"/>
    <property type="match status" value="1"/>
</dbReference>
<name>A0ABW1U9T1_9LACO</name>
<dbReference type="InterPro" id="IPR013783">
    <property type="entry name" value="Ig-like_fold"/>
</dbReference>
<evidence type="ECO:0000313" key="8">
    <source>
        <dbReference type="EMBL" id="MFC6290292.1"/>
    </source>
</evidence>
<dbReference type="Gene3D" id="2.60.120.260">
    <property type="entry name" value="Galactose-binding domain-like"/>
    <property type="match status" value="2"/>
</dbReference>
<dbReference type="PIRSF" id="PIRSF010631">
    <property type="entry name" value="A-rhamnsds"/>
    <property type="match status" value="1"/>
</dbReference>
<feature type="domain" description="Alpha-L-rhamnosidase six-hairpin glycosidase" evidence="6">
    <location>
        <begin position="438"/>
        <end position="794"/>
    </location>
</feature>
<dbReference type="Gene3D" id="1.50.10.10">
    <property type="match status" value="1"/>
</dbReference>
<dbReference type="InterPro" id="IPR008928">
    <property type="entry name" value="6-hairpin_glycosidase_sf"/>
</dbReference>
<dbReference type="InterPro" id="IPR012341">
    <property type="entry name" value="6hp_glycosidase-like_sf"/>
</dbReference>
<dbReference type="PANTHER" id="PTHR33307">
    <property type="entry name" value="ALPHA-RHAMNOSIDASE (EUROFUNG)"/>
    <property type="match status" value="1"/>
</dbReference>
<protein>
    <recommendedName>
        <fullName evidence="2">alpha-L-rhamnosidase</fullName>
        <ecNumber evidence="2">3.2.1.40</ecNumber>
    </recommendedName>
</protein>
<dbReference type="Pfam" id="PF17390">
    <property type="entry name" value="Bac_rhamnosid_C"/>
    <property type="match status" value="1"/>
</dbReference>
<keyword evidence="3 8" id="KW-0378">Hydrolase</keyword>
<dbReference type="Pfam" id="PF08531">
    <property type="entry name" value="Bac_rhamnosid_N"/>
    <property type="match status" value="1"/>
</dbReference>
<evidence type="ECO:0000256" key="1">
    <source>
        <dbReference type="ARBA" id="ARBA00001445"/>
    </source>
</evidence>
<gene>
    <name evidence="8" type="ORF">ACFP1M_08940</name>
</gene>
<evidence type="ECO:0000313" key="9">
    <source>
        <dbReference type="Proteomes" id="UP001596258"/>
    </source>
</evidence>
<dbReference type="InterPro" id="IPR035398">
    <property type="entry name" value="Bac_rhamnosid_C"/>
</dbReference>
<reference evidence="9" key="1">
    <citation type="journal article" date="2019" name="Int. J. Syst. Evol. Microbiol.">
        <title>The Global Catalogue of Microorganisms (GCM) 10K type strain sequencing project: providing services to taxonomists for standard genome sequencing and annotation.</title>
        <authorList>
            <consortium name="The Broad Institute Genomics Platform"/>
            <consortium name="The Broad Institute Genome Sequencing Center for Infectious Disease"/>
            <person name="Wu L."/>
            <person name="Ma J."/>
        </authorList>
    </citation>
    <scope>NUCLEOTIDE SEQUENCE [LARGE SCALE GENOMIC DNA]</scope>
    <source>
        <strain evidence="9">CCM 8893</strain>
    </source>
</reference>
<comment type="caution">
    <text evidence="8">The sequence shown here is derived from an EMBL/GenBank/DDBJ whole genome shotgun (WGS) entry which is preliminary data.</text>
</comment>
<dbReference type="Proteomes" id="UP001596258">
    <property type="component" value="Unassembled WGS sequence"/>
</dbReference>
<dbReference type="EMBL" id="JBHSSO010000066">
    <property type="protein sequence ID" value="MFC6290292.1"/>
    <property type="molecule type" value="Genomic_DNA"/>
</dbReference>
<dbReference type="GO" id="GO:0016787">
    <property type="term" value="F:hydrolase activity"/>
    <property type="evidence" value="ECO:0007669"/>
    <property type="project" value="UniProtKB-KW"/>
</dbReference>
<dbReference type="Pfam" id="PF17389">
    <property type="entry name" value="Bac_rhamnosid6H"/>
    <property type="match status" value="1"/>
</dbReference>
<evidence type="ECO:0000256" key="3">
    <source>
        <dbReference type="ARBA" id="ARBA00022801"/>
    </source>
</evidence>
<sequence length="881" mass="100187">MKNRITAEIYDLHVEHYSGDVIGIATSTPRLSWKYTDALKSTNKVEIKVIRSMFGKVTEEKTFIVNPKNHLLLAWPDTPLASREHVICSVRVIDDEEKGKWASNLEFEVGILDYFELQAQFIGSSKLTGETDHRRLPLVRSKFEIEQQPVYARLYLSALGLVEGEINGKKFTDNILTPGWTDYNHRVTYWSFDVQSELRAGKNVLGFWIGDGWYRGRLGFKGGKSNFYGNKIGVFAQLELGFASGERKAFYSNSYDGQWKVIDGPILESNLYEGETYDSREEIFGWSSADLDDSNWQPVAEIPYNKKKMEIASLEPIKAREVHHPISITKLGEKHGKSNWLIDFGQNCTQRVKLHVKHAEKNDVISLQHAEVLEKDGSISTRPLRRGYQLDKFISNGNDELFEAKFSIHGFRYVELRGWRGDLTSQDLDTTVYYSAMKRTGYFGSSDSTVNKLHDNILWSMRSNFVSIPTDCPQRDERLGWTGDISLFSKTASYLYDTTNFLMNWLKDVSYEQSELGTVPFYTPYVPLAEWSTPQAIAIWGDAVVRVPWTLYMASGDKQVLCKNYEMIKRWIEEVRGYLSPDGVWDRRPRYSLGQLGDWLDPSAPANNPVQAMTEKELVATAFYARSCQIAMRSAVILERDNDTDRYRKLYKHVVRGFINRFLKKTGEMTSDTQCAYTLAISLGLLDKEPAMKEEAGIRLANLVKESNGKISTGFAGTPYILSALTETNHLQVAYDLFMSDKCPSWLYQVKMGGTTTWERWDSMLPDGSVNPGDMTSFNHYSLGAVANWMHEIIGGLRQIDAGWRKFRIEPQPGGGISSASAVHETPFGTAKVSWTKENDKLTVKFTVPYGSEAELVIPGYDMHSFFGGKYDMNFSLKPTH</sequence>
<evidence type="ECO:0000259" key="5">
    <source>
        <dbReference type="Pfam" id="PF08531"/>
    </source>
</evidence>